<dbReference type="AlphaFoldDB" id="A0A5J4WIB6"/>
<name>A0A5J4WIB6_9EUKA</name>
<proteinExistence type="predicted"/>
<evidence type="ECO:0000313" key="2">
    <source>
        <dbReference type="Proteomes" id="UP000324800"/>
    </source>
</evidence>
<evidence type="ECO:0008006" key="3">
    <source>
        <dbReference type="Google" id="ProtNLM"/>
    </source>
</evidence>
<dbReference type="EMBL" id="SNRW01001909">
    <property type="protein sequence ID" value="KAA6394568.1"/>
    <property type="molecule type" value="Genomic_DNA"/>
</dbReference>
<dbReference type="SUPFAM" id="SSF56399">
    <property type="entry name" value="ADP-ribosylation"/>
    <property type="match status" value="1"/>
</dbReference>
<accession>A0A5J4WIB6</accession>
<organism evidence="1 2">
    <name type="scientific">Streblomastix strix</name>
    <dbReference type="NCBI Taxonomy" id="222440"/>
    <lineage>
        <taxon>Eukaryota</taxon>
        <taxon>Metamonada</taxon>
        <taxon>Preaxostyla</taxon>
        <taxon>Oxymonadida</taxon>
        <taxon>Streblomastigidae</taxon>
        <taxon>Streblomastix</taxon>
    </lineage>
</organism>
<dbReference type="Gene3D" id="3.90.228.10">
    <property type="match status" value="1"/>
</dbReference>
<reference evidence="1 2" key="1">
    <citation type="submission" date="2019-03" db="EMBL/GenBank/DDBJ databases">
        <title>Single cell metagenomics reveals metabolic interactions within the superorganism composed of flagellate Streblomastix strix and complex community of Bacteroidetes bacteria on its surface.</title>
        <authorList>
            <person name="Treitli S.C."/>
            <person name="Kolisko M."/>
            <person name="Husnik F."/>
            <person name="Keeling P."/>
            <person name="Hampl V."/>
        </authorList>
    </citation>
    <scope>NUCLEOTIDE SEQUENCE [LARGE SCALE GENOMIC DNA]</scope>
    <source>
        <strain evidence="1">ST1C</strain>
    </source>
</reference>
<comment type="caution">
    <text evidence="1">The sequence shown here is derived from an EMBL/GenBank/DDBJ whole genome shotgun (WGS) entry which is preliminary data.</text>
</comment>
<evidence type="ECO:0000313" key="1">
    <source>
        <dbReference type="EMBL" id="KAA6394568.1"/>
    </source>
</evidence>
<dbReference type="Proteomes" id="UP000324800">
    <property type="component" value="Unassembled WGS sequence"/>
</dbReference>
<sequence>MLIAKTSPEAAKLILKNGFKLGFGGIAGGGIYFSLSEEDAKGRTKLHGAILKCDVDVGKTKIMKQYEDQITKENLEKQGFDSVYFPEQYMGIQLKKPKFAIYDPNRVKSIEII</sequence>
<protein>
    <recommendedName>
        <fullName evidence="3">PARP catalytic domain-containing protein</fullName>
    </recommendedName>
</protein>
<gene>
    <name evidence="1" type="ORF">EZS28_009906</name>
</gene>